<name>A0ABT8CQ83_9FLAO</name>
<accession>A0ABT8CQ83</accession>
<evidence type="ECO:0000313" key="2">
    <source>
        <dbReference type="Proteomes" id="UP001242368"/>
    </source>
</evidence>
<dbReference type="EMBL" id="JAUFQU010000001">
    <property type="protein sequence ID" value="MDN3705818.1"/>
    <property type="molecule type" value="Genomic_DNA"/>
</dbReference>
<comment type="caution">
    <text evidence="1">The sequence shown here is derived from an EMBL/GenBank/DDBJ whole genome shotgun (WGS) entry which is preliminary data.</text>
</comment>
<dbReference type="Gene3D" id="3.40.1350.140">
    <property type="entry name" value="MepB-like"/>
    <property type="match status" value="1"/>
</dbReference>
<dbReference type="InterPro" id="IPR038231">
    <property type="entry name" value="MepB-like_sf"/>
</dbReference>
<evidence type="ECO:0000313" key="1">
    <source>
        <dbReference type="EMBL" id="MDN3705818.1"/>
    </source>
</evidence>
<sequence>MNTTTLYPNFEFFRSCILEHGGPDLQEIAFDSESKAYEACEFLLNKRRIRFRAAKTTPKKSGQFVTIWKRNPESGVTMPWEKSDAIDFALLFCADAHKKGFLLLPESVLEKQGLIATAQNKGKRGFRIYAPWDIATNAQAKKTKAWQLPFFIECTANSFTTLFDHLK</sequence>
<keyword evidence="2" id="KW-1185">Reference proteome</keyword>
<dbReference type="Pfam" id="PF08877">
    <property type="entry name" value="MepB-like"/>
    <property type="match status" value="1"/>
</dbReference>
<protein>
    <submittedName>
        <fullName evidence="1">MepB family protein</fullName>
    </submittedName>
</protein>
<dbReference type="RefSeq" id="WP_290361967.1">
    <property type="nucleotide sequence ID" value="NZ_JAUFQU010000001.1"/>
</dbReference>
<dbReference type="Proteomes" id="UP001242368">
    <property type="component" value="Unassembled WGS sequence"/>
</dbReference>
<proteinExistence type="predicted"/>
<reference evidence="2" key="1">
    <citation type="journal article" date="2019" name="Int. J. Syst. Evol. Microbiol.">
        <title>The Global Catalogue of Microorganisms (GCM) 10K type strain sequencing project: providing services to taxonomists for standard genome sequencing and annotation.</title>
        <authorList>
            <consortium name="The Broad Institute Genomics Platform"/>
            <consortium name="The Broad Institute Genome Sequencing Center for Infectious Disease"/>
            <person name="Wu L."/>
            <person name="Ma J."/>
        </authorList>
    </citation>
    <scope>NUCLEOTIDE SEQUENCE [LARGE SCALE GENOMIC DNA]</scope>
    <source>
        <strain evidence="2">CECT 7184</strain>
    </source>
</reference>
<gene>
    <name evidence="1" type="ORF">QW060_01605</name>
</gene>
<dbReference type="InterPro" id="IPR011235">
    <property type="entry name" value="MepB-like"/>
</dbReference>
<organism evidence="1 2">
    <name type="scientific">Paenimyroides ceti</name>
    <dbReference type="NCBI Taxonomy" id="395087"/>
    <lineage>
        <taxon>Bacteria</taxon>
        <taxon>Pseudomonadati</taxon>
        <taxon>Bacteroidota</taxon>
        <taxon>Flavobacteriia</taxon>
        <taxon>Flavobacteriales</taxon>
        <taxon>Flavobacteriaceae</taxon>
        <taxon>Paenimyroides</taxon>
    </lineage>
</organism>